<protein>
    <recommendedName>
        <fullName evidence="8">Probable membrane transporter protein</fullName>
    </recommendedName>
</protein>
<feature type="transmembrane region" description="Helical" evidence="8">
    <location>
        <begin position="43"/>
        <end position="64"/>
    </location>
</feature>
<evidence type="ECO:0000256" key="5">
    <source>
        <dbReference type="ARBA" id="ARBA00022692"/>
    </source>
</evidence>
<dbReference type="PANTHER" id="PTHR30269">
    <property type="entry name" value="TRANSMEMBRANE PROTEIN YFCA"/>
    <property type="match status" value="1"/>
</dbReference>
<reference evidence="10" key="1">
    <citation type="submission" date="2017-02" db="EMBL/GenBank/DDBJ databases">
        <authorList>
            <person name="Dridi B."/>
        </authorList>
    </citation>
    <scope>NUCLEOTIDE SEQUENCE [LARGE SCALE GENOMIC DNA]</scope>
    <source>
        <strain evidence="10">B Co 03.10</strain>
    </source>
</reference>
<accession>A0A1X6XP23</accession>
<sequence>MDIGIVVIAFLAVLVGATLQRLSGTGVGLVVAPCLALAMGPHVGVFVANSTTVVSGFLIMFAVLKDVDWRRWGVFAGVGIVGALPGALLVRELSAGWLDVMIGGVVLVALVLTFSVPRVPHVTGRRLPVLTAAAGAAGGFLNTASGVAAPAMVMYSQFTRWPQRDFAATMQPTFMMFGLTSVLMKLFTGATTVEQLPHAGLFGAIVLAVIAGIRLGGLLARRVSAGSARRVAIALAGAGALSALVRGVLALVG</sequence>
<evidence type="ECO:0000256" key="2">
    <source>
        <dbReference type="ARBA" id="ARBA00009142"/>
    </source>
</evidence>
<dbReference type="GO" id="GO:0005886">
    <property type="term" value="C:plasma membrane"/>
    <property type="evidence" value="ECO:0007669"/>
    <property type="project" value="UniProtKB-SubCell"/>
</dbReference>
<keyword evidence="7 8" id="KW-0472">Membrane</keyword>
<keyword evidence="6 8" id="KW-1133">Transmembrane helix</keyword>
<keyword evidence="10" id="KW-1185">Reference proteome</keyword>
<feature type="transmembrane region" description="Helical" evidence="8">
    <location>
        <begin position="231"/>
        <end position="252"/>
    </location>
</feature>
<name>A0A1X6XP23_9MICO</name>
<dbReference type="InterPro" id="IPR002781">
    <property type="entry name" value="TM_pro_TauE-like"/>
</dbReference>
<feature type="transmembrane region" description="Helical" evidence="8">
    <location>
        <begin position="71"/>
        <end position="90"/>
    </location>
</feature>
<evidence type="ECO:0000256" key="3">
    <source>
        <dbReference type="ARBA" id="ARBA00022448"/>
    </source>
</evidence>
<comment type="similarity">
    <text evidence="2 8">Belongs to the 4-toluene sulfonate uptake permease (TSUP) (TC 2.A.102) family.</text>
</comment>
<proteinExistence type="inferred from homology"/>
<evidence type="ECO:0000256" key="4">
    <source>
        <dbReference type="ARBA" id="ARBA00022475"/>
    </source>
</evidence>
<gene>
    <name evidence="9" type="ORF">FM105_13885</name>
</gene>
<evidence type="ECO:0000313" key="9">
    <source>
        <dbReference type="EMBL" id="SLN00962.1"/>
    </source>
</evidence>
<feature type="transmembrane region" description="Helical" evidence="8">
    <location>
        <begin position="199"/>
        <end position="219"/>
    </location>
</feature>
<evidence type="ECO:0000256" key="6">
    <source>
        <dbReference type="ARBA" id="ARBA00022989"/>
    </source>
</evidence>
<dbReference type="AlphaFoldDB" id="A0A1X6XP23"/>
<dbReference type="Proteomes" id="UP000196581">
    <property type="component" value="Unassembled WGS sequence"/>
</dbReference>
<dbReference type="EMBL" id="FWFF01000020">
    <property type="protein sequence ID" value="SLN00962.1"/>
    <property type="molecule type" value="Genomic_DNA"/>
</dbReference>
<keyword evidence="3" id="KW-0813">Transport</keyword>
<feature type="transmembrane region" description="Helical" evidence="8">
    <location>
        <begin position="96"/>
        <end position="116"/>
    </location>
</feature>
<keyword evidence="5 8" id="KW-0812">Transmembrane</keyword>
<dbReference type="PANTHER" id="PTHR30269:SF37">
    <property type="entry name" value="MEMBRANE TRANSPORTER PROTEIN"/>
    <property type="match status" value="1"/>
</dbReference>
<keyword evidence="4 8" id="KW-1003">Cell membrane</keyword>
<evidence type="ECO:0000256" key="1">
    <source>
        <dbReference type="ARBA" id="ARBA00004651"/>
    </source>
</evidence>
<dbReference type="Pfam" id="PF01925">
    <property type="entry name" value="TauE"/>
    <property type="match status" value="1"/>
</dbReference>
<dbReference type="RefSeq" id="WP_087009160.1">
    <property type="nucleotide sequence ID" value="NZ_FWFF01000020.1"/>
</dbReference>
<organism evidence="9 10">
    <name type="scientific">Brevibacterium yomogidense</name>
    <dbReference type="NCBI Taxonomy" id="946573"/>
    <lineage>
        <taxon>Bacteria</taxon>
        <taxon>Bacillati</taxon>
        <taxon>Actinomycetota</taxon>
        <taxon>Actinomycetes</taxon>
        <taxon>Micrococcales</taxon>
        <taxon>Brevibacteriaceae</taxon>
        <taxon>Brevibacterium</taxon>
    </lineage>
</organism>
<comment type="subcellular location">
    <subcellularLocation>
        <location evidence="1 8">Cell membrane</location>
        <topology evidence="1 8">Multi-pass membrane protein</topology>
    </subcellularLocation>
</comment>
<evidence type="ECO:0000313" key="10">
    <source>
        <dbReference type="Proteomes" id="UP000196581"/>
    </source>
</evidence>
<evidence type="ECO:0000256" key="8">
    <source>
        <dbReference type="RuleBase" id="RU363041"/>
    </source>
</evidence>
<dbReference type="InterPro" id="IPR052017">
    <property type="entry name" value="TSUP"/>
</dbReference>
<evidence type="ECO:0000256" key="7">
    <source>
        <dbReference type="ARBA" id="ARBA00023136"/>
    </source>
</evidence>